<dbReference type="InterPro" id="IPR022048">
    <property type="entry name" value="Envelope_fusion-like"/>
</dbReference>
<evidence type="ECO:0000313" key="3">
    <source>
        <dbReference type="EMBL" id="KAH9644706.1"/>
    </source>
</evidence>
<feature type="domain" description="Integrase zinc-binding" evidence="2">
    <location>
        <begin position="211"/>
        <end position="263"/>
    </location>
</feature>
<dbReference type="Pfam" id="PF12259">
    <property type="entry name" value="Baculo_F"/>
    <property type="match status" value="1"/>
</dbReference>
<feature type="transmembrane region" description="Helical" evidence="1">
    <location>
        <begin position="716"/>
        <end position="738"/>
    </location>
</feature>
<dbReference type="EMBL" id="JACEFF010000070">
    <property type="protein sequence ID" value="KAH9644706.1"/>
    <property type="molecule type" value="Genomic_DNA"/>
</dbReference>
<dbReference type="Proteomes" id="UP000814243">
    <property type="component" value="Unassembled WGS sequence"/>
</dbReference>
<evidence type="ECO:0000259" key="2">
    <source>
        <dbReference type="Pfam" id="PF17921"/>
    </source>
</evidence>
<evidence type="ECO:0000313" key="4">
    <source>
        <dbReference type="Proteomes" id="UP000814243"/>
    </source>
</evidence>
<accession>A0A922MXW6</accession>
<dbReference type="AlphaFoldDB" id="A0A922MXW6"/>
<reference evidence="3" key="1">
    <citation type="journal article" date="2021" name="G3 (Bethesda)">
        <title>Genome and transcriptome analysis of the beet armyworm Spodoptera exigua reveals targets for pest control. .</title>
        <authorList>
            <person name="Simon S."/>
            <person name="Breeschoten T."/>
            <person name="Jansen H.J."/>
            <person name="Dirks R.P."/>
            <person name="Schranz M.E."/>
            <person name="Ros V.I.D."/>
        </authorList>
    </citation>
    <scope>NUCLEOTIDE SEQUENCE</scope>
    <source>
        <strain evidence="3">TB_SE_WUR_2020</strain>
    </source>
</reference>
<keyword evidence="1" id="KW-0812">Transmembrane</keyword>
<comment type="caution">
    <text evidence="3">The sequence shown here is derived from an EMBL/GenBank/DDBJ whole genome shotgun (WGS) entry which is preliminary data.</text>
</comment>
<dbReference type="PANTHER" id="PTHR47331">
    <property type="entry name" value="PHD-TYPE DOMAIN-CONTAINING PROTEIN"/>
    <property type="match status" value="1"/>
</dbReference>
<name>A0A922MXW6_SPOEX</name>
<organism evidence="3 4">
    <name type="scientific">Spodoptera exigua</name>
    <name type="common">Beet armyworm</name>
    <name type="synonym">Noctua fulgens</name>
    <dbReference type="NCBI Taxonomy" id="7107"/>
    <lineage>
        <taxon>Eukaryota</taxon>
        <taxon>Metazoa</taxon>
        <taxon>Ecdysozoa</taxon>
        <taxon>Arthropoda</taxon>
        <taxon>Hexapoda</taxon>
        <taxon>Insecta</taxon>
        <taxon>Pterygota</taxon>
        <taxon>Neoptera</taxon>
        <taxon>Endopterygota</taxon>
        <taxon>Lepidoptera</taxon>
        <taxon>Glossata</taxon>
        <taxon>Ditrysia</taxon>
        <taxon>Noctuoidea</taxon>
        <taxon>Noctuidae</taxon>
        <taxon>Amphipyrinae</taxon>
        <taxon>Spodoptera</taxon>
    </lineage>
</organism>
<keyword evidence="1" id="KW-0472">Membrane</keyword>
<evidence type="ECO:0000256" key="1">
    <source>
        <dbReference type="SAM" id="Phobius"/>
    </source>
</evidence>
<keyword evidence="1" id="KW-1133">Transmembrane helix</keyword>
<sequence length="801" mass="91889">MGDVRNKQSYKDQTVIPAAQWNYVKSEQNPADCATRGLLPSKLMSFSLWWHGPEFLTKQDLSGDTPCSFQTNFGCINHVQVKKPSTVENNNIITNLLNKYSSLTRVIRIMAWISRFITNLRNRTKSETAYLTTIELSAARKSIIMHTQRVEFNSEYKQLVNNETISKKSAILKLNPYINKTGIICVGGRLKHSSLPGEMKNPVIIPHRGRLTQLLIEEAHSATLHGGARLTLAYIRQRYWIVGGNRAVKNQLRKCVRCHRFNKTDGYQLMGDLPQQRITPCRPFTHTGIDFTGMLSLFTFVTGSLSATDGTRGAPASNTQITSLERERPIYYDTVGKMQVVHDEWILMMYYNLTNYWEGTYRTQTYFDNIKSLCHKTNLQHCRSTMEQLSHEMELLNYYNSILINPHKHLSNRKKRGLIDGVGYVANSLFGILDQQFAKKYQNDIKSLQTNENYLLELIKNQTTIVELENQVLKRSEENIQRQFNFIDNFINQTNTNLASIETEMEVLSATTYINSASLTTYLLISSLRTFQEMLFNTLTNVYQGHVDVHLINPVRLMQKLTEISGNLPKTLSLPVENYKENIKDMYKLINVKARVTENYFLFEAHIPLVANEDFDIYKGIPLPVKIAKETTYVQLSNKYIAVNFKKNVYMSMSEDDLKHCTQQKSQNLLSPTINKSVNKIVNLTYHYAPNTLQSKDTDQEIEAIEKKIVSQSHDIHQYAVCYSLLTAAIIVALVVVGRNRCRNRCTRHPNNKTASQPPEEIELQIIKKPVNQEETGAAQTTKDLRVEPRSGSRNIAFQFD</sequence>
<protein>
    <recommendedName>
        <fullName evidence="2">Integrase zinc-binding domain-containing protein</fullName>
    </recommendedName>
</protein>
<dbReference type="InterPro" id="IPR041588">
    <property type="entry name" value="Integrase_H2C2"/>
</dbReference>
<proteinExistence type="predicted"/>
<dbReference type="Gene3D" id="1.10.340.70">
    <property type="match status" value="1"/>
</dbReference>
<dbReference type="Pfam" id="PF17921">
    <property type="entry name" value="Integrase_H2C2"/>
    <property type="match status" value="1"/>
</dbReference>
<gene>
    <name evidence="3" type="ORF">HF086_016414</name>
</gene>
<dbReference type="PANTHER" id="PTHR47331:SF5">
    <property type="entry name" value="RIBONUCLEASE H"/>
    <property type="match status" value="1"/>
</dbReference>